<dbReference type="PANTHER" id="PTHR47163">
    <property type="entry name" value="DDE_TNP_IS1595 DOMAIN-CONTAINING PROTEIN"/>
    <property type="match status" value="1"/>
</dbReference>
<evidence type="ECO:0000259" key="1">
    <source>
        <dbReference type="SMART" id="SM01126"/>
    </source>
</evidence>
<evidence type="ECO:0000313" key="3">
    <source>
        <dbReference type="Proteomes" id="UP000031668"/>
    </source>
</evidence>
<protein>
    <recommendedName>
        <fullName evidence="1">ISXO2-like transposase domain-containing protein</fullName>
    </recommendedName>
</protein>
<organism evidence="2 3">
    <name type="scientific">Thelohanellus kitauei</name>
    <name type="common">Myxosporean</name>
    <dbReference type="NCBI Taxonomy" id="669202"/>
    <lineage>
        <taxon>Eukaryota</taxon>
        <taxon>Metazoa</taxon>
        <taxon>Cnidaria</taxon>
        <taxon>Myxozoa</taxon>
        <taxon>Myxosporea</taxon>
        <taxon>Bivalvulida</taxon>
        <taxon>Platysporina</taxon>
        <taxon>Myxobolidae</taxon>
        <taxon>Thelohanellus</taxon>
    </lineage>
</organism>
<dbReference type="OMA" id="WKSYKCL"/>
<dbReference type="InterPro" id="IPR053164">
    <property type="entry name" value="IS1016-like_transposase"/>
</dbReference>
<dbReference type="SMART" id="SM01126">
    <property type="entry name" value="DDE_Tnp_IS1595"/>
    <property type="match status" value="1"/>
</dbReference>
<sequence length="146" mass="16391">MVGASLDFEDCTIGGQDITVEIDESKLGKNKYHPGHLVSGAWVLSGVEKTRERKAFLVEVPDRTAETLINIIRRYVLTGSKIITDCFRSYSQLSSYYEHLTVNYSQSFINRANGACTNTIEGTWSALTMKISQRNRTNSFNEDGEL</sequence>
<dbReference type="OrthoDB" id="10067637at2759"/>
<gene>
    <name evidence="2" type="ORF">RF11_15064</name>
</gene>
<dbReference type="InterPro" id="IPR024445">
    <property type="entry name" value="Tnp_ISXO2-like"/>
</dbReference>
<accession>A0A0C2J413</accession>
<dbReference type="PANTHER" id="PTHR47163:SF2">
    <property type="entry name" value="SI:DKEY-17M8.2"/>
    <property type="match status" value="1"/>
</dbReference>
<comment type="caution">
    <text evidence="2">The sequence shown here is derived from an EMBL/GenBank/DDBJ whole genome shotgun (WGS) entry which is preliminary data.</text>
</comment>
<proteinExistence type="predicted"/>
<reference evidence="2 3" key="1">
    <citation type="journal article" date="2014" name="Genome Biol. Evol.">
        <title>The genome of the myxosporean Thelohanellus kitauei shows adaptations to nutrient acquisition within its fish host.</title>
        <authorList>
            <person name="Yang Y."/>
            <person name="Xiong J."/>
            <person name="Zhou Z."/>
            <person name="Huo F."/>
            <person name="Miao W."/>
            <person name="Ran C."/>
            <person name="Liu Y."/>
            <person name="Zhang J."/>
            <person name="Feng J."/>
            <person name="Wang M."/>
            <person name="Wang M."/>
            <person name="Wang L."/>
            <person name="Yao B."/>
        </authorList>
    </citation>
    <scope>NUCLEOTIDE SEQUENCE [LARGE SCALE GENOMIC DNA]</scope>
    <source>
        <strain evidence="2">Wuqing</strain>
    </source>
</reference>
<feature type="domain" description="ISXO2-like transposase" evidence="1">
    <location>
        <begin position="12"/>
        <end position="138"/>
    </location>
</feature>
<dbReference type="Proteomes" id="UP000031668">
    <property type="component" value="Unassembled WGS sequence"/>
</dbReference>
<dbReference type="AlphaFoldDB" id="A0A0C2J413"/>
<name>A0A0C2J413_THEKT</name>
<evidence type="ECO:0000313" key="2">
    <source>
        <dbReference type="EMBL" id="KII63827.1"/>
    </source>
</evidence>
<keyword evidence="3" id="KW-1185">Reference proteome</keyword>
<dbReference type="Pfam" id="PF12762">
    <property type="entry name" value="DDE_Tnp_IS1595"/>
    <property type="match status" value="1"/>
</dbReference>
<dbReference type="EMBL" id="JWZT01004591">
    <property type="protein sequence ID" value="KII63827.1"/>
    <property type="molecule type" value="Genomic_DNA"/>
</dbReference>